<dbReference type="InterPro" id="IPR038728">
    <property type="entry name" value="YkvI-like"/>
</dbReference>
<dbReference type="Proteomes" id="UP000184529">
    <property type="component" value="Unassembled WGS sequence"/>
</dbReference>
<dbReference type="AlphaFoldDB" id="A0A1M6D2Z5"/>
<organism evidence="2 3">
    <name type="scientific">Desulfofundulus thermosubterraneus DSM 16057</name>
    <dbReference type="NCBI Taxonomy" id="1121432"/>
    <lineage>
        <taxon>Bacteria</taxon>
        <taxon>Bacillati</taxon>
        <taxon>Bacillota</taxon>
        <taxon>Clostridia</taxon>
        <taxon>Eubacteriales</taxon>
        <taxon>Peptococcaceae</taxon>
        <taxon>Desulfofundulus</taxon>
    </lineage>
</organism>
<feature type="transmembrane region" description="Helical" evidence="1">
    <location>
        <begin position="150"/>
        <end position="168"/>
    </location>
</feature>
<dbReference type="STRING" id="1121432.SAMN02745219_00806"/>
<keyword evidence="1" id="KW-0812">Transmembrane</keyword>
<protein>
    <submittedName>
        <fullName evidence="2">Uncharacterized membrane protein YkvI</fullName>
    </submittedName>
</protein>
<feature type="transmembrane region" description="Helical" evidence="1">
    <location>
        <begin position="219"/>
        <end position="245"/>
    </location>
</feature>
<feature type="transmembrane region" description="Helical" evidence="1">
    <location>
        <begin position="124"/>
        <end position="143"/>
    </location>
</feature>
<evidence type="ECO:0000313" key="2">
    <source>
        <dbReference type="EMBL" id="SHI67610.1"/>
    </source>
</evidence>
<evidence type="ECO:0000313" key="3">
    <source>
        <dbReference type="Proteomes" id="UP000184529"/>
    </source>
</evidence>
<reference evidence="3" key="1">
    <citation type="submission" date="2016-11" db="EMBL/GenBank/DDBJ databases">
        <authorList>
            <person name="Varghese N."/>
            <person name="Submissions S."/>
        </authorList>
    </citation>
    <scope>NUCLEOTIDE SEQUENCE [LARGE SCALE GENOMIC DNA]</scope>
    <source>
        <strain evidence="3">DSM 16057</strain>
    </source>
</reference>
<accession>A0A1M6D2Z5</accession>
<evidence type="ECO:0000256" key="1">
    <source>
        <dbReference type="SAM" id="Phobius"/>
    </source>
</evidence>
<dbReference type="PANTHER" id="PTHR37814">
    <property type="entry name" value="CONSERVED MEMBRANE PROTEIN"/>
    <property type="match status" value="1"/>
</dbReference>
<dbReference type="EMBL" id="FQZM01000009">
    <property type="protein sequence ID" value="SHI67610.1"/>
    <property type="molecule type" value="Genomic_DNA"/>
</dbReference>
<feature type="transmembrane region" description="Helical" evidence="1">
    <location>
        <begin position="88"/>
        <end position="112"/>
    </location>
</feature>
<dbReference type="PANTHER" id="PTHR37814:SF1">
    <property type="entry name" value="MEMBRANE PROTEIN"/>
    <property type="match status" value="1"/>
</dbReference>
<keyword evidence="1" id="KW-0472">Membrane</keyword>
<dbReference type="OrthoDB" id="4424890at2"/>
<sequence length="357" mass="37983">MPGSGGFRQWFQVSALYVGTVIGAGFASGQEITQFFIIFGEKGLWGVSLATLLFGVLGFLLMTFTTAVRCSSYVELLPLLMGRKIARLVDWLSLAMLPGGLVVMLAGSGALFNEQFGLPTEAGTMLAALITALVILGGLEGVLLSNMILVPVKVCIIALVCLLAVIHHGGWPEITKAGQPLTGTDRHWLWSSVLYVSYNMVVPLAVLSSLGRNVEQRPGVLGGVTGGIALGSTAVLVTLAGLIYYPQITRYQVPLLCIAGGLGEGWRHGLGVLIWLAIITTAIADAHGFASRLAPGGGIPYRLVGLGTILLSLPLARMDFTLLVQLLYPLFGYAGLVIMAGLLIAPFRLKLYFRDWK</sequence>
<gene>
    <name evidence="2" type="ORF">SAMN02745219_00806</name>
</gene>
<keyword evidence="3" id="KW-1185">Reference proteome</keyword>
<keyword evidence="1" id="KW-1133">Transmembrane helix</keyword>
<feature type="transmembrane region" description="Helical" evidence="1">
    <location>
        <begin position="330"/>
        <end position="349"/>
    </location>
</feature>
<feature type="transmembrane region" description="Helical" evidence="1">
    <location>
        <begin position="265"/>
        <end position="287"/>
    </location>
</feature>
<feature type="transmembrane region" description="Helical" evidence="1">
    <location>
        <begin position="299"/>
        <end position="318"/>
    </location>
</feature>
<proteinExistence type="predicted"/>
<name>A0A1M6D2Z5_9FIRM</name>
<feature type="transmembrane region" description="Helical" evidence="1">
    <location>
        <begin position="188"/>
        <end position="207"/>
    </location>
</feature>
<feature type="transmembrane region" description="Helical" evidence="1">
    <location>
        <begin position="45"/>
        <end position="68"/>
    </location>
</feature>